<reference evidence="4" key="1">
    <citation type="journal article" date="2023" name="Int. J. Mol. Sci.">
        <title>Metagenomics Revealed a New Genus 'Candidatus Thiocaldithrix dubininis' gen. nov., sp. nov. and a New Species 'Candidatus Thiothrix putei' sp. nov. in the Family Thiotrichaceae, Some Members of Which Have Traits of Both Na+- and H+-Motive Energetics.</title>
        <authorList>
            <person name="Ravin N.V."/>
            <person name="Muntyan M.S."/>
            <person name="Smolyakov D.D."/>
            <person name="Rudenko T.S."/>
            <person name="Beletsky A.V."/>
            <person name="Mardanov A.V."/>
            <person name="Grabovich M.Y."/>
        </authorList>
    </citation>
    <scope>NUCLEOTIDE SEQUENCE</scope>
    <source>
        <strain evidence="4">GKL-01</strain>
    </source>
</reference>
<gene>
    <name evidence="4" type="primary">nudE</name>
    <name evidence="4" type="ORF">QJT80_15150</name>
</gene>
<dbReference type="Pfam" id="PF00293">
    <property type="entry name" value="NUDIX"/>
    <property type="match status" value="1"/>
</dbReference>
<accession>A0AA95H9G3</accession>
<keyword evidence="2 4" id="KW-0378">Hydrolase</keyword>
<sequence length="183" mass="20751">MTKLPTIHQIRTVASSRLFWVQAVDLEFSNGEQRTYERLASRGHGAVLIVPVLNDDTLLLIREYSAGTERYELGFPKGKVEAGEDLMAAANREIMEEVGYGAHELHRLKRVSLSPGYMMHHTDLILARDLYPQRLEGDEPEPLEVVPWKLADAADLLARDDFTEGRSLLALYLAQDWLKTYKG</sequence>
<dbReference type="AlphaFoldDB" id="A0AA95H9G3"/>
<dbReference type="InterPro" id="IPR000086">
    <property type="entry name" value="NUDIX_hydrolase_dom"/>
</dbReference>
<evidence type="ECO:0000259" key="3">
    <source>
        <dbReference type="PROSITE" id="PS51462"/>
    </source>
</evidence>
<evidence type="ECO:0000313" key="4">
    <source>
        <dbReference type="EMBL" id="WGZ90799.1"/>
    </source>
</evidence>
<evidence type="ECO:0000256" key="2">
    <source>
        <dbReference type="ARBA" id="ARBA00022801"/>
    </source>
</evidence>
<protein>
    <submittedName>
        <fullName evidence="4">ADP compounds hydrolase NudE</fullName>
        <ecNumber evidence="4">3.6.1.-</ecNumber>
    </submittedName>
</protein>
<dbReference type="PROSITE" id="PS00893">
    <property type="entry name" value="NUDIX_BOX"/>
    <property type="match status" value="1"/>
</dbReference>
<reference evidence="4" key="2">
    <citation type="submission" date="2023-04" db="EMBL/GenBank/DDBJ databases">
        <authorList>
            <person name="Beletskiy A.V."/>
            <person name="Mardanov A.V."/>
            <person name="Ravin N.V."/>
        </authorList>
    </citation>
    <scope>NUCLEOTIDE SEQUENCE</scope>
    <source>
        <strain evidence="4">GKL-01</strain>
    </source>
</reference>
<proteinExistence type="predicted"/>
<dbReference type="InterPro" id="IPR015797">
    <property type="entry name" value="NUDIX_hydrolase-like_dom_sf"/>
</dbReference>
<dbReference type="NCBIfam" id="NF008736">
    <property type="entry name" value="PRK11762.1"/>
    <property type="match status" value="1"/>
</dbReference>
<dbReference type="InterPro" id="IPR020084">
    <property type="entry name" value="NUDIX_hydrolase_CS"/>
</dbReference>
<dbReference type="SUPFAM" id="SSF55811">
    <property type="entry name" value="Nudix"/>
    <property type="match status" value="1"/>
</dbReference>
<comment type="cofactor">
    <cofactor evidence="1">
        <name>Mg(2+)</name>
        <dbReference type="ChEBI" id="CHEBI:18420"/>
    </cofactor>
</comment>
<dbReference type="EC" id="3.6.1.-" evidence="4"/>
<evidence type="ECO:0000256" key="1">
    <source>
        <dbReference type="ARBA" id="ARBA00001946"/>
    </source>
</evidence>
<dbReference type="KEGG" id="tdu:QJT80_15150"/>
<dbReference type="Gene3D" id="3.90.79.10">
    <property type="entry name" value="Nucleoside Triphosphate Pyrophosphohydrolase"/>
    <property type="match status" value="1"/>
</dbReference>
<name>A0AA95H9G3_9GAMM</name>
<dbReference type="FunFam" id="3.90.79.10:FF:000006">
    <property type="entry name" value="ADP compounds hydrolase NudE"/>
    <property type="match status" value="1"/>
</dbReference>
<dbReference type="GO" id="GO:0004081">
    <property type="term" value="F:bis(5'-nucleosyl)-tetraphosphatase (asymmetrical) activity"/>
    <property type="evidence" value="ECO:0007669"/>
    <property type="project" value="TreeGrafter"/>
</dbReference>
<feature type="domain" description="Nudix hydrolase" evidence="3">
    <location>
        <begin position="39"/>
        <end position="173"/>
    </location>
</feature>
<dbReference type="PANTHER" id="PTHR21340">
    <property type="entry name" value="DIADENOSINE 5,5-P1,P4-TETRAPHOSPHATE PYROPHOSPHOHYDROLASE MUTT"/>
    <property type="match status" value="1"/>
</dbReference>
<dbReference type="GO" id="GO:0006167">
    <property type="term" value="P:AMP biosynthetic process"/>
    <property type="evidence" value="ECO:0007669"/>
    <property type="project" value="TreeGrafter"/>
</dbReference>
<dbReference type="PANTHER" id="PTHR21340:SF0">
    <property type="entry name" value="BIS(5'-NUCLEOSYL)-TETRAPHOSPHATASE [ASYMMETRICAL]"/>
    <property type="match status" value="1"/>
</dbReference>
<dbReference type="Proteomes" id="UP001300672">
    <property type="component" value="Chromosome"/>
</dbReference>
<dbReference type="CDD" id="cd24156">
    <property type="entry name" value="NUDIX_ADPRase_NudE"/>
    <property type="match status" value="1"/>
</dbReference>
<dbReference type="EMBL" id="CP124755">
    <property type="protein sequence ID" value="WGZ90799.1"/>
    <property type="molecule type" value="Genomic_DNA"/>
</dbReference>
<dbReference type="GO" id="GO:0006754">
    <property type="term" value="P:ATP biosynthetic process"/>
    <property type="evidence" value="ECO:0007669"/>
    <property type="project" value="TreeGrafter"/>
</dbReference>
<organism evidence="4">
    <name type="scientific">Candidatus Thiocaldithrix dubininis</name>
    <dbReference type="NCBI Taxonomy" id="3080823"/>
    <lineage>
        <taxon>Bacteria</taxon>
        <taxon>Pseudomonadati</taxon>
        <taxon>Pseudomonadota</taxon>
        <taxon>Gammaproteobacteria</taxon>
        <taxon>Thiotrichales</taxon>
        <taxon>Thiotrichaceae</taxon>
        <taxon>Candidatus Thiocaldithrix</taxon>
    </lineage>
</organism>
<dbReference type="PROSITE" id="PS51462">
    <property type="entry name" value="NUDIX"/>
    <property type="match status" value="1"/>
</dbReference>
<dbReference type="InterPro" id="IPR051325">
    <property type="entry name" value="Nudix_hydrolase_domain"/>
</dbReference>